<feature type="compositionally biased region" description="Basic residues" evidence="8">
    <location>
        <begin position="37"/>
        <end position="58"/>
    </location>
</feature>
<evidence type="ECO:0000256" key="5">
    <source>
        <dbReference type="ARBA" id="ARBA00023027"/>
    </source>
</evidence>
<dbReference type="PROSITE" id="PS50305">
    <property type="entry name" value="SIRTUIN"/>
    <property type="match status" value="1"/>
</dbReference>
<evidence type="ECO:0000256" key="2">
    <source>
        <dbReference type="ARBA" id="ARBA00022679"/>
    </source>
</evidence>
<evidence type="ECO:0000313" key="10">
    <source>
        <dbReference type="EMBL" id="CAD9490840.1"/>
    </source>
</evidence>
<dbReference type="Gene3D" id="2.40.50.40">
    <property type="match status" value="1"/>
</dbReference>
<feature type="binding site" evidence="7">
    <location>
        <position position="285"/>
    </location>
    <ligand>
        <name>Zn(2+)</name>
        <dbReference type="ChEBI" id="CHEBI:29105"/>
    </ligand>
</feature>
<keyword evidence="2" id="KW-0808">Transferase</keyword>
<dbReference type="Pfam" id="PF02146">
    <property type="entry name" value="SIR2"/>
    <property type="match status" value="1"/>
</dbReference>
<dbReference type="SUPFAM" id="SSF52467">
    <property type="entry name" value="DHS-like NAD/FAD-binding domain"/>
    <property type="match status" value="1"/>
</dbReference>
<dbReference type="GO" id="GO:0070403">
    <property type="term" value="F:NAD+ binding"/>
    <property type="evidence" value="ECO:0007669"/>
    <property type="project" value="InterPro"/>
</dbReference>
<dbReference type="InterPro" id="IPR029035">
    <property type="entry name" value="DHS-like_NAD/FAD-binding_dom"/>
</dbReference>
<proteinExistence type="inferred from homology"/>
<dbReference type="GO" id="GO:0046872">
    <property type="term" value="F:metal ion binding"/>
    <property type="evidence" value="ECO:0007669"/>
    <property type="project" value="UniProtKB-KW"/>
</dbReference>
<name>A0A7S2MLZ1_9STRA</name>
<dbReference type="InterPro" id="IPR050134">
    <property type="entry name" value="NAD-dep_sirtuin_deacylases"/>
</dbReference>
<feature type="binding site" evidence="7">
    <location>
        <position position="256"/>
    </location>
    <ligand>
        <name>Zn(2+)</name>
        <dbReference type="ChEBI" id="CHEBI:29105"/>
    </ligand>
</feature>
<dbReference type="GO" id="GO:0017136">
    <property type="term" value="F:histone deacetylase activity, NAD-dependent"/>
    <property type="evidence" value="ECO:0007669"/>
    <property type="project" value="TreeGrafter"/>
</dbReference>
<feature type="binding site" evidence="7">
    <location>
        <position position="253"/>
    </location>
    <ligand>
        <name>Zn(2+)</name>
        <dbReference type="ChEBI" id="CHEBI:29105"/>
    </ligand>
</feature>
<sequence length="388" mass="43355">MPSGTSEQNAIPPRRSKRLESTSKPQMAPHTVEKREARRKKEPKKSNKSRTLAKKKKKEEKTEDAYIERILDERGGDVGDEPKATKNGRKSKRKKVPHQYLCSWVDGAEPQWVDASYLEGTPALEEWEDAEDEEEETHDPPDLVESKCAELCEWLKTAKRPTFLLGAGISAPVLATFRGKAGLWTKNAHENPLAEVTASTAQPTKAHRALAVLERNGYVNWVATQNYDDLSARSGFPTSKLSELHGNIFTETCSKCARVYHRDYEVPLDDSVDHETGRRCDDDKCGGDLRDNIIHFEESLPWHELKMSNCKFVGSDLSIVLGSSLKVEPAASLPFKSKRRSRSLNAKAVIINLQATPSDDAADLIIRATCDEVMDSVAKALVGESWDR</sequence>
<dbReference type="GO" id="GO:0005634">
    <property type="term" value="C:nucleus"/>
    <property type="evidence" value="ECO:0007669"/>
    <property type="project" value="TreeGrafter"/>
</dbReference>
<evidence type="ECO:0000256" key="1">
    <source>
        <dbReference type="ARBA" id="ARBA00012928"/>
    </source>
</evidence>
<comment type="similarity">
    <text evidence="6">Belongs to the sirtuin family. Class IV subfamily.</text>
</comment>
<evidence type="ECO:0000256" key="6">
    <source>
        <dbReference type="ARBA" id="ARBA00038170"/>
    </source>
</evidence>
<dbReference type="PANTHER" id="PTHR11085">
    <property type="entry name" value="NAD-DEPENDENT PROTEIN DEACYLASE SIRTUIN-5, MITOCHONDRIAL-RELATED"/>
    <property type="match status" value="1"/>
</dbReference>
<evidence type="ECO:0000256" key="3">
    <source>
        <dbReference type="ARBA" id="ARBA00022723"/>
    </source>
</evidence>
<keyword evidence="5" id="KW-0520">NAD</keyword>
<dbReference type="InterPro" id="IPR003000">
    <property type="entry name" value="Sirtuin"/>
</dbReference>
<organism evidence="10">
    <name type="scientific">Helicotheca tamesis</name>
    <dbReference type="NCBI Taxonomy" id="374047"/>
    <lineage>
        <taxon>Eukaryota</taxon>
        <taxon>Sar</taxon>
        <taxon>Stramenopiles</taxon>
        <taxon>Ochrophyta</taxon>
        <taxon>Bacillariophyta</taxon>
        <taxon>Mediophyceae</taxon>
        <taxon>Lithodesmiophycidae</taxon>
        <taxon>Lithodesmiales</taxon>
        <taxon>Lithodesmiaceae</taxon>
        <taxon>Helicotheca</taxon>
    </lineage>
</organism>
<dbReference type="Gene3D" id="3.40.50.1220">
    <property type="entry name" value="TPP-binding domain"/>
    <property type="match status" value="1"/>
</dbReference>
<feature type="domain" description="Deacetylase sirtuin-type" evidence="9">
    <location>
        <begin position="141"/>
        <end position="384"/>
    </location>
</feature>
<keyword evidence="3 7" id="KW-0479">Metal-binding</keyword>
<feature type="binding site" evidence="7">
    <location>
        <position position="280"/>
    </location>
    <ligand>
        <name>Zn(2+)</name>
        <dbReference type="ChEBI" id="CHEBI:29105"/>
    </ligand>
</feature>
<keyword evidence="4 7" id="KW-0862">Zinc</keyword>
<evidence type="ECO:0000256" key="8">
    <source>
        <dbReference type="SAM" id="MobiDB-lite"/>
    </source>
</evidence>
<evidence type="ECO:0000256" key="4">
    <source>
        <dbReference type="ARBA" id="ARBA00022833"/>
    </source>
</evidence>
<feature type="region of interest" description="Disordered" evidence="8">
    <location>
        <begin position="1"/>
        <end position="93"/>
    </location>
</feature>
<evidence type="ECO:0000256" key="7">
    <source>
        <dbReference type="PROSITE-ProRule" id="PRU00236"/>
    </source>
</evidence>
<feature type="active site" description="Proton acceptor" evidence="7">
    <location>
        <position position="245"/>
    </location>
</feature>
<dbReference type="InterPro" id="IPR026590">
    <property type="entry name" value="Ssirtuin_cat_dom"/>
</dbReference>
<feature type="compositionally biased region" description="Basic and acidic residues" evidence="8">
    <location>
        <begin position="59"/>
        <end position="84"/>
    </location>
</feature>
<protein>
    <recommendedName>
        <fullName evidence="1">protein acetyllysine N-acetyltransferase</fullName>
        <ecNumber evidence="1">2.3.1.286</ecNumber>
    </recommendedName>
</protein>
<evidence type="ECO:0000259" key="9">
    <source>
        <dbReference type="PROSITE" id="PS50305"/>
    </source>
</evidence>
<dbReference type="EMBL" id="HBGV01009064">
    <property type="protein sequence ID" value="CAD9490840.1"/>
    <property type="molecule type" value="Transcribed_RNA"/>
</dbReference>
<dbReference type="AlphaFoldDB" id="A0A7S2MLZ1"/>
<gene>
    <name evidence="10" type="ORF">HTAM1171_LOCUS5603</name>
</gene>
<reference evidence="10" key="1">
    <citation type="submission" date="2021-01" db="EMBL/GenBank/DDBJ databases">
        <authorList>
            <person name="Corre E."/>
            <person name="Pelletier E."/>
            <person name="Niang G."/>
            <person name="Scheremetjew M."/>
            <person name="Finn R."/>
            <person name="Kale V."/>
            <person name="Holt S."/>
            <person name="Cochrane G."/>
            <person name="Meng A."/>
            <person name="Brown T."/>
            <person name="Cohen L."/>
        </authorList>
    </citation>
    <scope>NUCLEOTIDE SEQUENCE</scope>
    <source>
        <strain evidence="10">CCMP826</strain>
    </source>
</reference>
<dbReference type="EC" id="2.3.1.286" evidence="1"/>
<dbReference type="GO" id="GO:0003714">
    <property type="term" value="F:transcription corepressor activity"/>
    <property type="evidence" value="ECO:0007669"/>
    <property type="project" value="TreeGrafter"/>
</dbReference>
<dbReference type="PANTHER" id="PTHR11085:SF12">
    <property type="entry name" value="NAD-DEPENDENT PROTEIN DEACYLASE SIRTUIN-6"/>
    <property type="match status" value="1"/>
</dbReference>
<dbReference type="GO" id="GO:0000122">
    <property type="term" value="P:negative regulation of transcription by RNA polymerase II"/>
    <property type="evidence" value="ECO:0007669"/>
    <property type="project" value="TreeGrafter"/>
</dbReference>
<dbReference type="Gene3D" id="2.20.28.200">
    <property type="match status" value="1"/>
</dbReference>
<accession>A0A7S2MLZ1</accession>